<dbReference type="GO" id="GO:0017171">
    <property type="term" value="F:serine hydrolase activity"/>
    <property type="evidence" value="ECO:0007669"/>
    <property type="project" value="TreeGrafter"/>
</dbReference>
<evidence type="ECO:0000256" key="1">
    <source>
        <dbReference type="ARBA" id="ARBA00004613"/>
    </source>
</evidence>
<feature type="domain" description="Lipase" evidence="5">
    <location>
        <begin position="28"/>
        <end position="177"/>
    </location>
</feature>
<organism evidence="6 7">
    <name type="scientific">Bombyx mori</name>
    <name type="common">Silk moth</name>
    <dbReference type="NCBI Taxonomy" id="7091"/>
    <lineage>
        <taxon>Eukaryota</taxon>
        <taxon>Metazoa</taxon>
        <taxon>Ecdysozoa</taxon>
        <taxon>Arthropoda</taxon>
        <taxon>Hexapoda</taxon>
        <taxon>Insecta</taxon>
        <taxon>Pterygota</taxon>
        <taxon>Neoptera</taxon>
        <taxon>Endopterygota</taxon>
        <taxon>Lepidoptera</taxon>
        <taxon>Glossata</taxon>
        <taxon>Ditrysia</taxon>
        <taxon>Bombycoidea</taxon>
        <taxon>Bombycidae</taxon>
        <taxon>Bombycinae</taxon>
        <taxon>Bombyx</taxon>
    </lineage>
</organism>
<evidence type="ECO:0000256" key="3">
    <source>
        <dbReference type="ARBA" id="ARBA00022525"/>
    </source>
</evidence>
<reference evidence="7" key="1">
    <citation type="journal article" date="2008" name="Insect Biochem. Mol. Biol.">
        <title>The genome of a lepidopteran model insect, the silkworm Bombyx mori.</title>
        <authorList>
            <consortium name="International Silkworm Genome Consortium"/>
        </authorList>
    </citation>
    <scope>NUCLEOTIDE SEQUENCE [LARGE SCALE GENOMIC DNA]</scope>
    <source>
        <strain evidence="7">p50T</strain>
    </source>
</reference>
<dbReference type="PANTHER" id="PTHR11610:SF177">
    <property type="entry name" value="IP13478P-RELATED"/>
    <property type="match status" value="1"/>
</dbReference>
<dbReference type="PRINTS" id="PR00821">
    <property type="entry name" value="TAGLIPASE"/>
</dbReference>
<dbReference type="Pfam" id="PF00151">
    <property type="entry name" value="Lipase"/>
    <property type="match status" value="1"/>
</dbReference>
<dbReference type="GO" id="GO:0016298">
    <property type="term" value="F:lipase activity"/>
    <property type="evidence" value="ECO:0007669"/>
    <property type="project" value="InterPro"/>
</dbReference>
<dbReference type="PANTHER" id="PTHR11610">
    <property type="entry name" value="LIPASE"/>
    <property type="match status" value="1"/>
</dbReference>
<evidence type="ECO:0000259" key="5">
    <source>
        <dbReference type="Pfam" id="PF00151"/>
    </source>
</evidence>
<evidence type="ECO:0000256" key="2">
    <source>
        <dbReference type="ARBA" id="ARBA00010701"/>
    </source>
</evidence>
<dbReference type="InterPro" id="IPR013818">
    <property type="entry name" value="Lipase"/>
</dbReference>
<proteinExistence type="inferred from homology"/>
<name>A0A8R2LYR2_BOMMO</name>
<comment type="subcellular location">
    <subcellularLocation>
        <location evidence="1">Secreted</location>
    </subcellularLocation>
</comment>
<dbReference type="InterPro" id="IPR000734">
    <property type="entry name" value="TAG_lipase"/>
</dbReference>
<protein>
    <recommendedName>
        <fullName evidence="5">Lipase domain-containing protein</fullName>
    </recommendedName>
</protein>
<evidence type="ECO:0000313" key="6">
    <source>
        <dbReference type="EnsemblMetazoa" id="XP_037870385.1"/>
    </source>
</evidence>
<dbReference type="AlphaFoldDB" id="A0A8R2LYR2"/>
<sequence length="273" mass="31197">MTRVYNKIQQRYSYKSIITACLSCVTPPLECPNKNITFWLYTRANEHSPHQLLADDNNSITEAPWVTDAPIKILIHGYTGHRDFSPNTEIRPAYMKCCDYNVISVDYNNIALEPCYLESARNTELVGKCTAQLIDNLIKIHGFKMQRFHVIGFSLGAQTAGYMANYLINGRLSRITAKSGCDHARAPIYYAESIITDVGFYATKCFSWITYMIGWCELINSSDEILFGEYVSLEVTGFYFFPTNFESPFAKGLNHRNTRDLLSQEFNKYDNGI</sequence>
<keyword evidence="3" id="KW-0964">Secreted</keyword>
<reference evidence="6" key="2">
    <citation type="submission" date="2022-06" db="UniProtKB">
        <authorList>
            <consortium name="EnsemblMetazoa"/>
        </authorList>
    </citation>
    <scope>IDENTIFICATION</scope>
    <source>
        <strain evidence="6">p50T (Dazao)</strain>
    </source>
</reference>
<keyword evidence="7" id="KW-1185">Reference proteome</keyword>
<accession>A0A8R2LYR2</accession>
<dbReference type="InterPro" id="IPR029058">
    <property type="entry name" value="AB_hydrolase_fold"/>
</dbReference>
<dbReference type="GO" id="GO:0005615">
    <property type="term" value="C:extracellular space"/>
    <property type="evidence" value="ECO:0007669"/>
    <property type="project" value="TreeGrafter"/>
</dbReference>
<dbReference type="GO" id="GO:0016042">
    <property type="term" value="P:lipid catabolic process"/>
    <property type="evidence" value="ECO:0007669"/>
    <property type="project" value="TreeGrafter"/>
</dbReference>
<comment type="similarity">
    <text evidence="2 4">Belongs to the AB hydrolase superfamily. Lipase family.</text>
</comment>
<dbReference type="Gene3D" id="3.40.50.1820">
    <property type="entry name" value="alpha/beta hydrolase"/>
    <property type="match status" value="2"/>
</dbReference>
<evidence type="ECO:0000256" key="4">
    <source>
        <dbReference type="RuleBase" id="RU004262"/>
    </source>
</evidence>
<dbReference type="SUPFAM" id="SSF53474">
    <property type="entry name" value="alpha/beta-Hydrolases"/>
    <property type="match status" value="1"/>
</dbReference>
<dbReference type="Proteomes" id="UP000005204">
    <property type="component" value="Unassembled WGS sequence"/>
</dbReference>
<evidence type="ECO:0000313" key="7">
    <source>
        <dbReference type="Proteomes" id="UP000005204"/>
    </source>
</evidence>
<dbReference type="EnsemblMetazoa" id="XM_038014457.1">
    <property type="protein sequence ID" value="XP_037870385.1"/>
    <property type="gene ID" value="LOC101739598"/>
</dbReference>